<evidence type="ECO:0000313" key="2">
    <source>
        <dbReference type="Proteomes" id="UP000095255"/>
    </source>
</evidence>
<gene>
    <name evidence="1" type="ORF">BHU72_14605</name>
</gene>
<reference evidence="1 2" key="1">
    <citation type="submission" date="2016-09" db="EMBL/GenBank/DDBJ databases">
        <title>Desulfuribacillus arsenicus sp. nov., an obligately anaerobic, dissimilatory arsenic- and antimonate-reducing bacterium isolated from anoxic sediments.</title>
        <authorList>
            <person name="Abin C.A."/>
            <person name="Hollibaugh J.T."/>
        </authorList>
    </citation>
    <scope>NUCLEOTIDE SEQUENCE [LARGE SCALE GENOMIC DNA]</scope>
    <source>
        <strain evidence="1 2">MLFW-2</strain>
    </source>
</reference>
<name>A0A1E5L7E7_9FIRM</name>
<protein>
    <submittedName>
        <fullName evidence="1">Uncharacterized protein</fullName>
    </submittedName>
</protein>
<proteinExistence type="predicted"/>
<dbReference type="STRING" id="1390249.BHU72_14605"/>
<comment type="caution">
    <text evidence="1">The sequence shown here is derived from an EMBL/GenBank/DDBJ whole genome shotgun (WGS) entry which is preliminary data.</text>
</comment>
<accession>A0A1E5L7E7</accession>
<dbReference type="OrthoDB" id="1796728at2"/>
<keyword evidence="2" id="KW-1185">Reference proteome</keyword>
<organism evidence="1 2">
    <name type="scientific">Desulfuribacillus stibiiarsenatis</name>
    <dbReference type="NCBI Taxonomy" id="1390249"/>
    <lineage>
        <taxon>Bacteria</taxon>
        <taxon>Bacillati</taxon>
        <taxon>Bacillota</taxon>
        <taxon>Desulfuribacillia</taxon>
        <taxon>Desulfuribacillales</taxon>
        <taxon>Desulfuribacillaceae</taxon>
        <taxon>Desulfuribacillus</taxon>
    </lineage>
</organism>
<dbReference type="EMBL" id="MJAT01000008">
    <property type="protein sequence ID" value="OEH86077.1"/>
    <property type="molecule type" value="Genomic_DNA"/>
</dbReference>
<dbReference type="Proteomes" id="UP000095255">
    <property type="component" value="Unassembled WGS sequence"/>
</dbReference>
<dbReference type="AlphaFoldDB" id="A0A1E5L7E7"/>
<evidence type="ECO:0000313" key="1">
    <source>
        <dbReference type="EMBL" id="OEH86077.1"/>
    </source>
</evidence>
<sequence length="148" mass="17349">MLSDYAQKQREDLNTKANREDIKISLTDKEYSNLKLMAYKAGFRDAGELISSFVGDLTGWQSNGSDERDKANEWYERAFGTSEYHSNIRHYLYDNDYSLDDMNDLLEDEDYFEEIYQAYISENSRMNNESKEQCLQTLKDIVSKGVEL</sequence>